<organism evidence="3 4">
    <name type="scientific">Sorangium cellulosum</name>
    <name type="common">Polyangium cellulosum</name>
    <dbReference type="NCBI Taxonomy" id="56"/>
    <lineage>
        <taxon>Bacteria</taxon>
        <taxon>Pseudomonadati</taxon>
        <taxon>Myxococcota</taxon>
        <taxon>Polyangia</taxon>
        <taxon>Polyangiales</taxon>
        <taxon>Polyangiaceae</taxon>
        <taxon>Sorangium</taxon>
    </lineage>
</organism>
<feature type="signal peptide" evidence="2">
    <location>
        <begin position="1"/>
        <end position="23"/>
    </location>
</feature>
<gene>
    <name evidence="3" type="ORF">SOCE836_082660</name>
</gene>
<dbReference type="EMBL" id="CP012672">
    <property type="protein sequence ID" value="AUX36060.1"/>
    <property type="molecule type" value="Genomic_DNA"/>
</dbReference>
<dbReference type="PROSITE" id="PS51257">
    <property type="entry name" value="PROKAR_LIPOPROTEIN"/>
    <property type="match status" value="1"/>
</dbReference>
<evidence type="ECO:0008006" key="5">
    <source>
        <dbReference type="Google" id="ProtNLM"/>
    </source>
</evidence>
<dbReference type="Proteomes" id="UP000295497">
    <property type="component" value="Chromosome"/>
</dbReference>
<evidence type="ECO:0000256" key="2">
    <source>
        <dbReference type="SAM" id="SignalP"/>
    </source>
</evidence>
<proteinExistence type="predicted"/>
<feature type="chain" id="PRO_5020963277" description="PE-PGRS family protein" evidence="2">
    <location>
        <begin position="24"/>
        <end position="250"/>
    </location>
</feature>
<name>A0A4P2QZL0_SORCE</name>
<dbReference type="AlphaFoldDB" id="A0A4P2QZL0"/>
<sequence>MLTVRRMAWIALLWLMSSACDNGDGGGGHGAAGGAPSGSGGSAGAESGAGEGGATTGSGGGLGAGGDGGSAGAGGDGGSAGAGDGGSAGAGDGGSAGAGDGGGGGEGGTVCEPGAQVPCYTAAPSTADVGICRRGVATCSADGSELGACIGEVTPAAETCIDPADEDCDGQANEEGPGCICVPGAAAPCYTGSPGTAGVGTCKGGTKICNAQGTGYGPCIGEVLPTSDDCHTEADENCDGVNASCGGEHL</sequence>
<evidence type="ECO:0000256" key="1">
    <source>
        <dbReference type="SAM" id="MobiDB-lite"/>
    </source>
</evidence>
<evidence type="ECO:0000313" key="3">
    <source>
        <dbReference type="EMBL" id="AUX36060.1"/>
    </source>
</evidence>
<accession>A0A4P2QZL0</accession>
<reference evidence="3 4" key="1">
    <citation type="submission" date="2015-09" db="EMBL/GenBank/DDBJ databases">
        <title>Sorangium comparison.</title>
        <authorList>
            <person name="Zaburannyi N."/>
            <person name="Bunk B."/>
            <person name="Overmann J."/>
            <person name="Mueller R."/>
        </authorList>
    </citation>
    <scope>NUCLEOTIDE SEQUENCE [LARGE SCALE GENOMIC DNA]</scope>
    <source>
        <strain evidence="3 4">So ce836</strain>
    </source>
</reference>
<keyword evidence="2" id="KW-0732">Signal</keyword>
<protein>
    <recommendedName>
        <fullName evidence="5">PE-PGRS family protein</fullName>
    </recommendedName>
</protein>
<feature type="region of interest" description="Disordered" evidence="1">
    <location>
        <begin position="29"/>
        <end position="105"/>
    </location>
</feature>
<evidence type="ECO:0000313" key="4">
    <source>
        <dbReference type="Proteomes" id="UP000295497"/>
    </source>
</evidence>